<reference evidence="30" key="1">
    <citation type="submission" date="2014-03" db="EMBL/GenBank/DDBJ databases">
        <authorList>
            <person name="Aksoy S."/>
            <person name="Warren W."/>
            <person name="Wilson R.K."/>
        </authorList>
    </citation>
    <scope>NUCLEOTIDE SEQUENCE [LARGE SCALE GENOMIC DNA]</scope>
    <source>
        <strain evidence="30">IAEA</strain>
    </source>
</reference>
<dbReference type="InterPro" id="IPR020922">
    <property type="entry name" value="dITP/XTP_pyrophosphatase"/>
</dbReference>
<evidence type="ECO:0000256" key="6">
    <source>
        <dbReference type="ARBA" id="ARBA00022650"/>
    </source>
</evidence>
<evidence type="ECO:0000256" key="2">
    <source>
        <dbReference type="ARBA" id="ARBA00005205"/>
    </source>
</evidence>
<evidence type="ECO:0000256" key="7">
    <source>
        <dbReference type="ARBA" id="ARBA00022723"/>
    </source>
</evidence>
<evidence type="ECO:0000256" key="4">
    <source>
        <dbReference type="ARBA" id="ARBA00011738"/>
    </source>
</evidence>
<evidence type="ECO:0000256" key="24">
    <source>
        <dbReference type="ARBA" id="ARBA00083186"/>
    </source>
</evidence>
<keyword evidence="10" id="KW-0460">Magnesium</keyword>
<evidence type="ECO:0000256" key="10">
    <source>
        <dbReference type="ARBA" id="ARBA00022842"/>
    </source>
</evidence>
<evidence type="ECO:0000256" key="5">
    <source>
        <dbReference type="ARBA" id="ARBA00012855"/>
    </source>
</evidence>
<dbReference type="Gene3D" id="3.90.950.10">
    <property type="match status" value="1"/>
</dbReference>
<dbReference type="SUPFAM" id="SSF51735">
    <property type="entry name" value="NAD(P)-binding Rossmann-fold domains"/>
    <property type="match status" value="1"/>
</dbReference>
<dbReference type="GO" id="GO:0004735">
    <property type="term" value="F:pyrroline-5-carboxylate reductase activity"/>
    <property type="evidence" value="ECO:0007669"/>
    <property type="project" value="UniProtKB-EC"/>
</dbReference>
<dbReference type="InterPro" id="IPR029001">
    <property type="entry name" value="ITPase-like_fam"/>
</dbReference>
<comment type="subunit">
    <text evidence="14">Homodecamer; composed of 5 homodimers.</text>
</comment>
<dbReference type="Gene3D" id="3.40.50.720">
    <property type="entry name" value="NAD(P)-binding Rossmann-like Domain"/>
    <property type="match status" value="1"/>
</dbReference>
<dbReference type="InterPro" id="IPR029036">
    <property type="entry name" value="P5CR_dimer"/>
</dbReference>
<evidence type="ECO:0000256" key="9">
    <source>
        <dbReference type="ARBA" id="ARBA00022801"/>
    </source>
</evidence>
<comment type="catalytic activity">
    <reaction evidence="19">
        <text>XTP + H2O = XMP + diphosphate + H(+)</text>
        <dbReference type="Rhea" id="RHEA:28610"/>
        <dbReference type="ChEBI" id="CHEBI:15377"/>
        <dbReference type="ChEBI" id="CHEBI:15378"/>
        <dbReference type="ChEBI" id="CHEBI:33019"/>
        <dbReference type="ChEBI" id="CHEBI:57464"/>
        <dbReference type="ChEBI" id="CHEBI:61314"/>
        <dbReference type="EC" id="3.6.1.66"/>
    </reaction>
</comment>
<keyword evidence="8" id="KW-0547">Nucleotide-binding</keyword>
<dbReference type="InterPro" id="IPR000304">
    <property type="entry name" value="Pyrroline-COOH_reductase"/>
</dbReference>
<keyword evidence="13" id="KW-0546">Nucleotide metabolism</keyword>
<dbReference type="GO" id="GO:0035870">
    <property type="term" value="F:dITP diphosphatase activity"/>
    <property type="evidence" value="ECO:0007669"/>
    <property type="project" value="UniProtKB-ARBA"/>
</dbReference>
<feature type="domain" description="Pyrroline-5-carboxylate reductase dimerisation" evidence="28">
    <location>
        <begin position="107"/>
        <end position="211"/>
    </location>
</feature>
<keyword evidence="7" id="KW-0479">Metal-binding</keyword>
<dbReference type="GO" id="GO:0000166">
    <property type="term" value="F:nucleotide binding"/>
    <property type="evidence" value="ECO:0007669"/>
    <property type="project" value="UniProtKB-KW"/>
</dbReference>
<keyword evidence="6" id="KW-0028">Amino-acid biosynthesis</keyword>
<dbReference type="EC" id="1.5.1.2" evidence="5"/>
<dbReference type="InterPro" id="IPR028939">
    <property type="entry name" value="P5C_Rdtase_cat_N"/>
</dbReference>
<reference evidence="29" key="2">
    <citation type="submission" date="2020-05" db="UniProtKB">
        <authorList>
            <consortium name="EnsemblMetazoa"/>
        </authorList>
    </citation>
    <scope>IDENTIFICATION</scope>
    <source>
        <strain evidence="29">IAEA</strain>
    </source>
</reference>
<dbReference type="Gene3D" id="1.10.3730.10">
    <property type="entry name" value="ProC C-terminal domain-like"/>
    <property type="match status" value="1"/>
</dbReference>
<dbReference type="GO" id="GO:0055129">
    <property type="term" value="P:L-proline biosynthetic process"/>
    <property type="evidence" value="ECO:0007669"/>
    <property type="project" value="UniProtKB-UniPathway"/>
</dbReference>
<dbReference type="PANTHER" id="PTHR11645:SF0">
    <property type="entry name" value="PYRROLINE-5-CARBOXYLATE REDUCTASE 3"/>
    <property type="match status" value="1"/>
</dbReference>
<keyword evidence="6" id="KW-0641">Proline biosynthesis</keyword>
<dbReference type="SUPFAM" id="SSF48179">
    <property type="entry name" value="6-phosphogluconate dehydrogenase C-terminal domain-like"/>
    <property type="match status" value="1"/>
</dbReference>
<dbReference type="AlphaFoldDB" id="A0A1A9Z1D3"/>
<dbReference type="GO" id="GO:0036222">
    <property type="term" value="F:XTP diphosphatase activity"/>
    <property type="evidence" value="ECO:0007669"/>
    <property type="project" value="UniProtKB-ARBA"/>
</dbReference>
<dbReference type="EC" id="3.6.1.66" evidence="20"/>
<evidence type="ECO:0000256" key="22">
    <source>
        <dbReference type="ARBA" id="ARBA00075987"/>
    </source>
</evidence>
<evidence type="ECO:0000313" key="30">
    <source>
        <dbReference type="Proteomes" id="UP000092445"/>
    </source>
</evidence>
<evidence type="ECO:0000256" key="8">
    <source>
        <dbReference type="ARBA" id="ARBA00022741"/>
    </source>
</evidence>
<evidence type="ECO:0000256" key="13">
    <source>
        <dbReference type="ARBA" id="ARBA00023080"/>
    </source>
</evidence>
<keyword evidence="12" id="KW-0560">Oxidoreductase</keyword>
<evidence type="ECO:0000256" key="20">
    <source>
        <dbReference type="ARBA" id="ARBA00066468"/>
    </source>
</evidence>
<dbReference type="UniPathway" id="UPA00098">
    <property type="reaction ID" value="UER00361"/>
</dbReference>
<dbReference type="GO" id="GO:0017111">
    <property type="term" value="F:ribonucleoside triphosphate phosphatase activity"/>
    <property type="evidence" value="ECO:0007669"/>
    <property type="project" value="InterPro"/>
</dbReference>
<evidence type="ECO:0000256" key="18">
    <source>
        <dbReference type="ARBA" id="ARBA00051875"/>
    </source>
</evidence>
<dbReference type="GO" id="GO:0046872">
    <property type="term" value="F:metal ion binding"/>
    <property type="evidence" value="ECO:0007669"/>
    <property type="project" value="UniProtKB-KW"/>
</dbReference>
<protein>
    <recommendedName>
        <fullName evidence="15">Pyrroline-5-carboxylate reductase 3</fullName>
        <ecNumber evidence="5">1.5.1.2</ecNumber>
        <ecNumber evidence="20">3.6.1.66</ecNumber>
    </recommendedName>
    <alternativeName>
        <fullName evidence="22">Non-canonical purine NTP pyrophosphatase</fullName>
    </alternativeName>
    <alternativeName>
        <fullName evidence="23">Non-standard purine NTP pyrophosphatase</fullName>
    </alternativeName>
    <alternativeName>
        <fullName evidence="25">Nucleoside-triphosphate diphosphatase</fullName>
    </alternativeName>
    <alternativeName>
        <fullName evidence="24">Nucleoside-triphosphate pyrophosphatase</fullName>
    </alternativeName>
    <alternativeName>
        <fullName evidence="16">Pyrroline-5-carboxylate reductase-like protein</fullName>
    </alternativeName>
    <alternativeName>
        <fullName evidence="21">dITP/XTP pyrophosphatase</fullName>
    </alternativeName>
</protein>
<dbReference type="InterPro" id="IPR036291">
    <property type="entry name" value="NAD(P)-bd_dom_sf"/>
</dbReference>
<dbReference type="GO" id="GO:0009146">
    <property type="term" value="P:purine nucleoside triphosphate catabolic process"/>
    <property type="evidence" value="ECO:0007669"/>
    <property type="project" value="UniProtKB-ARBA"/>
</dbReference>
<evidence type="ECO:0000256" key="16">
    <source>
        <dbReference type="ARBA" id="ARBA00042532"/>
    </source>
</evidence>
<evidence type="ECO:0000256" key="11">
    <source>
        <dbReference type="ARBA" id="ARBA00022857"/>
    </source>
</evidence>
<proteinExistence type="inferred from homology"/>
<dbReference type="EnsemblMetazoa" id="GPAI000800-RA">
    <property type="protein sequence ID" value="GPAI000800-PA"/>
    <property type="gene ID" value="GPAI000800"/>
</dbReference>
<dbReference type="VEuPathDB" id="VectorBase:GPAI000800"/>
<comment type="function">
    <text evidence="17">Oxidoreductase that catalyzes the last step in proline biosynthesis, which corresponds to the reduction of pyrroline-5-carboxylate (P5C) to L-proline using NAD(P)H. Proline is synthesized from either glutamate or ornithine; both are converted to P5C, and then to proline via pyrroline-5-carboxylate reductases (PYCRs). PYCR3 is exclusively linked to the biosynthesis of proline from ornithine.</text>
</comment>
<evidence type="ECO:0000256" key="15">
    <source>
        <dbReference type="ARBA" id="ARBA00039786"/>
    </source>
</evidence>
<dbReference type="InterPro" id="IPR002637">
    <property type="entry name" value="RdgB/HAM1"/>
</dbReference>
<evidence type="ECO:0000313" key="29">
    <source>
        <dbReference type="EnsemblMetazoa" id="GPAI000800-PA"/>
    </source>
</evidence>
<dbReference type="SUPFAM" id="SSF52972">
    <property type="entry name" value="ITPase-like"/>
    <property type="match status" value="1"/>
</dbReference>
<dbReference type="Pfam" id="PF01725">
    <property type="entry name" value="Ham1p_like"/>
    <property type="match status" value="1"/>
</dbReference>
<dbReference type="GO" id="GO:0009117">
    <property type="term" value="P:nucleotide metabolic process"/>
    <property type="evidence" value="ECO:0007669"/>
    <property type="project" value="UniProtKB-KW"/>
</dbReference>
<dbReference type="CDD" id="cd00515">
    <property type="entry name" value="HAM1"/>
    <property type="match status" value="1"/>
</dbReference>
<feature type="domain" description="Pyrroline-5-carboxylate reductase catalytic N-terminal" evidence="27">
    <location>
        <begin position="7"/>
        <end position="43"/>
    </location>
</feature>
<keyword evidence="9 26" id="KW-0378">Hydrolase</keyword>
<organism evidence="29 30">
    <name type="scientific">Glossina pallidipes</name>
    <name type="common">Tsetse fly</name>
    <dbReference type="NCBI Taxonomy" id="7398"/>
    <lineage>
        <taxon>Eukaryota</taxon>
        <taxon>Metazoa</taxon>
        <taxon>Ecdysozoa</taxon>
        <taxon>Arthropoda</taxon>
        <taxon>Hexapoda</taxon>
        <taxon>Insecta</taxon>
        <taxon>Pterygota</taxon>
        <taxon>Neoptera</taxon>
        <taxon>Endopterygota</taxon>
        <taxon>Diptera</taxon>
        <taxon>Brachycera</taxon>
        <taxon>Muscomorpha</taxon>
        <taxon>Hippoboscoidea</taxon>
        <taxon>Glossinidae</taxon>
        <taxon>Glossina</taxon>
    </lineage>
</organism>
<evidence type="ECO:0000256" key="14">
    <source>
        <dbReference type="ARBA" id="ARBA00038523"/>
    </source>
</evidence>
<dbReference type="Proteomes" id="UP000092445">
    <property type="component" value="Unassembled WGS sequence"/>
</dbReference>
<dbReference type="HAMAP" id="MF_01925">
    <property type="entry name" value="P5C_reductase"/>
    <property type="match status" value="1"/>
</dbReference>
<dbReference type="Pfam" id="PF14748">
    <property type="entry name" value="P5CR_dimer"/>
    <property type="match status" value="1"/>
</dbReference>
<comment type="similarity">
    <text evidence="3">Belongs to the pyrroline-5-carboxylate reductase family.</text>
</comment>
<evidence type="ECO:0000256" key="1">
    <source>
        <dbReference type="ARBA" id="ARBA00001946"/>
    </source>
</evidence>
<evidence type="ECO:0000256" key="23">
    <source>
        <dbReference type="ARBA" id="ARBA00078805"/>
    </source>
</evidence>
<evidence type="ECO:0000259" key="28">
    <source>
        <dbReference type="Pfam" id="PF14748"/>
    </source>
</evidence>
<evidence type="ECO:0000256" key="17">
    <source>
        <dbReference type="ARBA" id="ARBA00049975"/>
    </source>
</evidence>
<dbReference type="NCBIfam" id="TIGR00042">
    <property type="entry name" value="RdgB/HAM1 family non-canonical purine NTP pyrophosphatase"/>
    <property type="match status" value="1"/>
</dbReference>
<comment type="catalytic activity">
    <reaction evidence="18">
        <text>dITP + H2O = dIMP + diphosphate + H(+)</text>
        <dbReference type="Rhea" id="RHEA:28342"/>
        <dbReference type="ChEBI" id="CHEBI:15377"/>
        <dbReference type="ChEBI" id="CHEBI:15378"/>
        <dbReference type="ChEBI" id="CHEBI:33019"/>
        <dbReference type="ChEBI" id="CHEBI:61194"/>
        <dbReference type="ChEBI" id="CHEBI:61382"/>
        <dbReference type="EC" id="3.6.1.66"/>
    </reaction>
</comment>
<comment type="pathway">
    <text evidence="2">Amino-acid biosynthesis; L-proline biosynthesis; L-proline from L-glutamate 5-semialdehyde: step 1/1.</text>
</comment>
<evidence type="ECO:0000256" key="21">
    <source>
        <dbReference type="ARBA" id="ARBA00071289"/>
    </source>
</evidence>
<keyword evidence="30" id="KW-1185">Reference proteome</keyword>
<dbReference type="STRING" id="7398.A0A1A9Z1D3"/>
<evidence type="ECO:0000256" key="25">
    <source>
        <dbReference type="ARBA" id="ARBA00083635"/>
    </source>
</evidence>
<dbReference type="Pfam" id="PF03807">
    <property type="entry name" value="F420_oxidored"/>
    <property type="match status" value="1"/>
</dbReference>
<comment type="cofactor">
    <cofactor evidence="1">
        <name>Mg(2+)</name>
        <dbReference type="ChEBI" id="CHEBI:18420"/>
    </cofactor>
</comment>
<evidence type="ECO:0000256" key="26">
    <source>
        <dbReference type="RuleBase" id="RU003781"/>
    </source>
</evidence>
<dbReference type="InterPro" id="IPR008927">
    <property type="entry name" value="6-PGluconate_DH-like_C_sf"/>
</dbReference>
<evidence type="ECO:0000256" key="12">
    <source>
        <dbReference type="ARBA" id="ARBA00023002"/>
    </source>
</evidence>
<evidence type="ECO:0000259" key="27">
    <source>
        <dbReference type="Pfam" id="PF03807"/>
    </source>
</evidence>
<evidence type="ECO:0000256" key="3">
    <source>
        <dbReference type="ARBA" id="ARBA00005525"/>
    </source>
</evidence>
<dbReference type="FunFam" id="3.90.950.10:FF:000001">
    <property type="entry name" value="dITP/XTP pyrophosphatase"/>
    <property type="match status" value="1"/>
</dbReference>
<keyword evidence="11" id="KW-0521">NADP</keyword>
<name>A0A1A9Z1D3_GLOPL</name>
<dbReference type="PANTHER" id="PTHR11645">
    <property type="entry name" value="PYRROLINE-5-CARBOXYLATE REDUCTASE"/>
    <property type="match status" value="1"/>
</dbReference>
<sequence length="406" mass="45503">MHGMHIGDVIILAVKPNVIPVVCSEIKDIENLSNKIIISVAAGISIKKIHEYIASKDVTIVRAMPNTPVLINQGVTGLYAQKINTNQKEFITEMFNKISKTFWLTHENELNYIIAAASSAPAYFFLMMECMQKSAQKMGLNKTYVKELIAQTAKGSAMLAEYFHDKSFQVLKHHVVSKGGTTEAALKVFTQYNFQKIIEKSMQAAADKAKEIENTSTTNQNKINELKELLYKSKINAISQKDLYIKKIVESAPTFIENALIKARHASKFGLPALSDDSGLIIEALNGKPGIYSSRFCGKLSTDNNNIKKVLEKMSNFKMSERHAQLYCALAYVRFPEDPTPIIVEGFLKGTIAQCISKSKNGFGYDPIFFLVKYNKMLSELTLKEKIKISHRSKAIKKMIKKIISN</sequence>
<dbReference type="GO" id="GO:0036220">
    <property type="term" value="F:ITP diphosphatase activity"/>
    <property type="evidence" value="ECO:0007669"/>
    <property type="project" value="UniProtKB-EC"/>
</dbReference>
<comment type="subunit">
    <text evidence="4">Homodimer.</text>
</comment>
<evidence type="ECO:0000256" key="19">
    <source>
        <dbReference type="ARBA" id="ARBA00052017"/>
    </source>
</evidence>
<comment type="similarity">
    <text evidence="26">Belongs to the HAM1 NTPase family.</text>
</comment>
<accession>A0A1A9Z1D3</accession>
<dbReference type="HAMAP" id="MF_01405">
    <property type="entry name" value="Non_canon_purine_NTPase"/>
    <property type="match status" value="1"/>
</dbReference>